<sequence>MRLASLVILGLAAAVPQIAAPAAAQPAPHDLLGVARQIELDDSEEEVLRELGKADWLTIETPRALPNGVSRLILAVPTDDGCMPSGAPLVCPAIRVVLMMDPSRGARVSRIEAFTPLPGTQNVIEVFRNASDGLGPPLQTESWAEQIRGMPRHVWRQRWRPDASEGTFMEVVVTADLAAEQSFGLANPAVPALGLGFVLSDPAIEDSTMAARRRVVCRPGSADCG</sequence>
<organism evidence="2 3">
    <name type="scientific">Sediminicoccus rosea</name>
    <dbReference type="NCBI Taxonomy" id="1225128"/>
    <lineage>
        <taxon>Bacteria</taxon>
        <taxon>Pseudomonadati</taxon>
        <taxon>Pseudomonadota</taxon>
        <taxon>Alphaproteobacteria</taxon>
        <taxon>Acetobacterales</taxon>
        <taxon>Roseomonadaceae</taxon>
        <taxon>Sediminicoccus</taxon>
    </lineage>
</organism>
<protein>
    <submittedName>
        <fullName evidence="2">Uncharacterized protein</fullName>
    </submittedName>
</protein>
<accession>A0ABZ0PD20</accession>
<dbReference type="Proteomes" id="UP001305521">
    <property type="component" value="Chromosome"/>
</dbReference>
<evidence type="ECO:0000256" key="1">
    <source>
        <dbReference type="SAM" id="SignalP"/>
    </source>
</evidence>
<feature type="signal peptide" evidence="1">
    <location>
        <begin position="1"/>
        <end position="19"/>
    </location>
</feature>
<gene>
    <name evidence="2" type="ORF">R9Z33_14840</name>
</gene>
<keyword evidence="3" id="KW-1185">Reference proteome</keyword>
<evidence type="ECO:0000313" key="2">
    <source>
        <dbReference type="EMBL" id="WPB83377.1"/>
    </source>
</evidence>
<name>A0ABZ0PD20_9PROT</name>
<feature type="chain" id="PRO_5045269702" evidence="1">
    <location>
        <begin position="20"/>
        <end position="225"/>
    </location>
</feature>
<dbReference type="EMBL" id="CP137852">
    <property type="protein sequence ID" value="WPB83377.1"/>
    <property type="molecule type" value="Genomic_DNA"/>
</dbReference>
<proteinExistence type="predicted"/>
<reference evidence="2 3" key="1">
    <citation type="submission" date="2023-11" db="EMBL/GenBank/DDBJ databases">
        <title>Arctic aerobic anoxygenic photoheterotroph Sediminicoccus rosea KRV36 adapts its photosynthesis to long days of polar summer.</title>
        <authorList>
            <person name="Tomasch J."/>
            <person name="Kopejtka K."/>
            <person name="Bily T."/>
            <person name="Gardiner A.T."/>
            <person name="Gardian Z."/>
            <person name="Shivaramu S."/>
            <person name="Koblizek M."/>
            <person name="Engelhardt F."/>
            <person name="Kaftan D."/>
        </authorList>
    </citation>
    <scope>NUCLEOTIDE SEQUENCE [LARGE SCALE GENOMIC DNA]</scope>
    <source>
        <strain evidence="2 3">R-30</strain>
    </source>
</reference>
<evidence type="ECO:0000313" key="3">
    <source>
        <dbReference type="Proteomes" id="UP001305521"/>
    </source>
</evidence>
<keyword evidence="1" id="KW-0732">Signal</keyword>
<dbReference type="RefSeq" id="WP_318647355.1">
    <property type="nucleotide sequence ID" value="NZ_CP137852.1"/>
</dbReference>